<sequence length="148" mass="16635">MIKLFRRFAIFFAILALFAGYAMPISKTEAAPLFTVQSYWNGDTNYPLAFSQGTTNRYVDLSSAKLEEKTTDEAGITTAIFTFKVVMVNNNEMVNNYEYKTMIKVGGEELLIAAQRANNTSWSQITSTSFNQPQYNATLILADHFGIQ</sequence>
<dbReference type="EMBL" id="LT906446">
    <property type="protein sequence ID" value="SNU96200.1"/>
    <property type="molecule type" value="Genomic_DNA"/>
</dbReference>
<reference evidence="1 2" key="1">
    <citation type="submission" date="2017-06" db="EMBL/GenBank/DDBJ databases">
        <authorList>
            <consortium name="Pathogen Informatics"/>
        </authorList>
    </citation>
    <scope>NUCLEOTIDE SEQUENCE [LARGE SCALE GENOMIC DNA]</scope>
    <source>
        <strain evidence="1 2">NCTC10570</strain>
    </source>
</reference>
<dbReference type="GeneID" id="78506574"/>
<dbReference type="AlphaFoldDB" id="A0A239TEV1"/>
<dbReference type="Proteomes" id="UP000215383">
    <property type="component" value="Chromosome 1"/>
</dbReference>
<gene>
    <name evidence="1" type="ORF">SAMEA4364220_00543</name>
</gene>
<evidence type="ECO:0000313" key="1">
    <source>
        <dbReference type="EMBL" id="SNU96200.1"/>
    </source>
</evidence>
<accession>A0A239TEV1</accession>
<name>A0A239TEV1_9FIRM</name>
<evidence type="ECO:0000313" key="2">
    <source>
        <dbReference type="Proteomes" id="UP000215383"/>
    </source>
</evidence>
<keyword evidence="2" id="KW-1185">Reference proteome</keyword>
<proteinExistence type="predicted"/>
<protein>
    <submittedName>
        <fullName evidence="1">Uncharacterized protein</fullName>
    </submittedName>
</protein>
<dbReference type="RefSeq" id="WP_051177659.1">
    <property type="nucleotide sequence ID" value="NZ_LT906446.1"/>
</dbReference>
<organism evidence="1 2">
    <name type="scientific">Megamonas hypermegale</name>
    <dbReference type="NCBI Taxonomy" id="158847"/>
    <lineage>
        <taxon>Bacteria</taxon>
        <taxon>Bacillati</taxon>
        <taxon>Bacillota</taxon>
        <taxon>Negativicutes</taxon>
        <taxon>Selenomonadales</taxon>
        <taxon>Selenomonadaceae</taxon>
        <taxon>Megamonas</taxon>
    </lineage>
</organism>